<name>M5ILP3_9BACT</name>
<evidence type="ECO:0000313" key="2">
    <source>
        <dbReference type="Proteomes" id="UP000011939"/>
    </source>
</evidence>
<dbReference type="STRING" id="1244083.CSUNSWCD_65"/>
<dbReference type="Proteomes" id="UP000011939">
    <property type="component" value="Unassembled WGS sequence"/>
</dbReference>
<comment type="caution">
    <text evidence="1">The sequence shown here is derived from an EMBL/GenBank/DDBJ whole genome shotgun (WGS) entry which is preliminary data.</text>
</comment>
<dbReference type="EMBL" id="AMZQ01000001">
    <property type="protein sequence ID" value="EKU12125.1"/>
    <property type="molecule type" value="Genomic_DNA"/>
</dbReference>
<dbReference type="AlphaFoldDB" id="M5ILP3"/>
<reference evidence="1 2" key="1">
    <citation type="journal article" date="2013" name="Genome Announc.">
        <title>Genome Sequence of Campylobacter showae UNSWCD, Isolated from a Patient with Crohn's Disease.</title>
        <authorList>
            <person name="Tay A.P."/>
            <person name="Kaakoush N.O."/>
            <person name="Deshpande N.P."/>
            <person name="Chen Z."/>
            <person name="Mitchell H."/>
            <person name="Wilkins M.R."/>
        </authorList>
    </citation>
    <scope>NUCLEOTIDE SEQUENCE [LARGE SCALE GENOMIC DNA]</scope>
    <source>
        <strain evidence="1 2">CSUNSWCD</strain>
    </source>
</reference>
<evidence type="ECO:0000313" key="1">
    <source>
        <dbReference type="EMBL" id="EKU12125.1"/>
    </source>
</evidence>
<protein>
    <submittedName>
        <fullName evidence="1">Uncharacterized protein</fullName>
    </submittedName>
</protein>
<organism evidence="1 2">
    <name type="scientific">Campylobacter showae CSUNSWCD</name>
    <dbReference type="NCBI Taxonomy" id="1244083"/>
    <lineage>
        <taxon>Bacteria</taxon>
        <taxon>Pseudomonadati</taxon>
        <taxon>Campylobacterota</taxon>
        <taxon>Epsilonproteobacteria</taxon>
        <taxon>Campylobacterales</taxon>
        <taxon>Campylobacteraceae</taxon>
        <taxon>Campylobacter</taxon>
    </lineage>
</organism>
<accession>M5ILP3</accession>
<gene>
    <name evidence="1" type="ORF">CSUNSWCD_65</name>
</gene>
<dbReference type="PATRIC" id="fig|1244083.3.peg.69"/>
<proteinExistence type="predicted"/>
<sequence>MKNMIKHIAVSTANAPKAKPSFSGFFHAMKTAMTRKRNDKNSILSPLSH</sequence>